<keyword evidence="10" id="KW-0040">ANK repeat</keyword>
<dbReference type="PANTHER" id="PTHR44329:SF7">
    <property type="entry name" value="OS02G0608500 PROTEIN"/>
    <property type="match status" value="1"/>
</dbReference>
<dbReference type="EMBL" id="EF676941">
    <property type="protein sequence ID" value="ABR16807.1"/>
    <property type="molecule type" value="mRNA"/>
</dbReference>
<evidence type="ECO:0000259" key="11">
    <source>
        <dbReference type="PROSITE" id="PS50011"/>
    </source>
</evidence>
<keyword evidence="5" id="KW-0547">Nucleotide-binding</keyword>
<evidence type="ECO:0000256" key="7">
    <source>
        <dbReference type="ARBA" id="ARBA00022840"/>
    </source>
</evidence>
<dbReference type="AlphaFoldDB" id="B8LMC7"/>
<dbReference type="SUPFAM" id="SSF56112">
    <property type="entry name" value="Protein kinase-like (PK-like)"/>
    <property type="match status" value="1"/>
</dbReference>
<dbReference type="Gene3D" id="3.30.200.20">
    <property type="entry name" value="Phosphorylase Kinase, domain 1"/>
    <property type="match status" value="1"/>
</dbReference>
<evidence type="ECO:0000256" key="10">
    <source>
        <dbReference type="PROSITE-ProRule" id="PRU00023"/>
    </source>
</evidence>
<dbReference type="FunFam" id="1.10.510.10:FF:000355">
    <property type="entry name" value="Integrin-linked protein kinase family"/>
    <property type="match status" value="1"/>
</dbReference>
<evidence type="ECO:0000256" key="4">
    <source>
        <dbReference type="ARBA" id="ARBA00022737"/>
    </source>
</evidence>
<evidence type="ECO:0000256" key="9">
    <source>
        <dbReference type="ARBA" id="ARBA00048679"/>
    </source>
</evidence>
<dbReference type="Pfam" id="PF12796">
    <property type="entry name" value="Ank_2"/>
    <property type="match status" value="1"/>
</dbReference>
<dbReference type="SUPFAM" id="SSF48403">
    <property type="entry name" value="Ankyrin repeat"/>
    <property type="match status" value="1"/>
</dbReference>
<dbReference type="Pfam" id="PF07714">
    <property type="entry name" value="PK_Tyr_Ser-Thr"/>
    <property type="match status" value="1"/>
</dbReference>
<feature type="repeat" description="ANK" evidence="10">
    <location>
        <begin position="114"/>
        <end position="146"/>
    </location>
</feature>
<keyword evidence="4" id="KW-0677">Repeat</keyword>
<accession>B8LMC7</accession>
<comment type="similarity">
    <text evidence="1">Belongs to the protein kinase superfamily. TKL Ser/Thr protein kinase family.</text>
</comment>
<evidence type="ECO:0000256" key="5">
    <source>
        <dbReference type="ARBA" id="ARBA00022741"/>
    </source>
</evidence>
<dbReference type="PANTHER" id="PTHR44329">
    <property type="entry name" value="SERINE/THREONINE-PROTEIN KINASE TNNI3K-RELATED"/>
    <property type="match status" value="1"/>
</dbReference>
<dbReference type="InterPro" id="IPR051681">
    <property type="entry name" value="Ser/Thr_Kinases-Pseudokinases"/>
</dbReference>
<dbReference type="InterPro" id="IPR002110">
    <property type="entry name" value="Ankyrin_rpt"/>
</dbReference>
<feature type="domain" description="Protein kinase" evidence="11">
    <location>
        <begin position="152"/>
        <end position="465"/>
    </location>
</feature>
<dbReference type="PROSITE" id="PS50297">
    <property type="entry name" value="ANK_REP_REGION"/>
    <property type="match status" value="1"/>
</dbReference>
<dbReference type="PROSITE" id="PS50088">
    <property type="entry name" value="ANK_REPEAT"/>
    <property type="match status" value="1"/>
</dbReference>
<name>B8LMC7_PICSI</name>
<evidence type="ECO:0000256" key="3">
    <source>
        <dbReference type="ARBA" id="ARBA00022679"/>
    </source>
</evidence>
<comment type="catalytic activity">
    <reaction evidence="8">
        <text>L-threonyl-[protein] + ATP = O-phospho-L-threonyl-[protein] + ADP + H(+)</text>
        <dbReference type="Rhea" id="RHEA:46608"/>
        <dbReference type="Rhea" id="RHEA-COMP:11060"/>
        <dbReference type="Rhea" id="RHEA-COMP:11605"/>
        <dbReference type="ChEBI" id="CHEBI:15378"/>
        <dbReference type="ChEBI" id="CHEBI:30013"/>
        <dbReference type="ChEBI" id="CHEBI:30616"/>
        <dbReference type="ChEBI" id="CHEBI:61977"/>
        <dbReference type="ChEBI" id="CHEBI:456216"/>
        <dbReference type="EC" id="2.7.11.1"/>
    </reaction>
</comment>
<proteinExistence type="evidence at transcript level"/>
<keyword evidence="3" id="KW-0808">Transferase</keyword>
<evidence type="ECO:0000256" key="1">
    <source>
        <dbReference type="ARBA" id="ARBA00005843"/>
    </source>
</evidence>
<evidence type="ECO:0000256" key="8">
    <source>
        <dbReference type="ARBA" id="ARBA00047899"/>
    </source>
</evidence>
<dbReference type="InterPro" id="IPR036770">
    <property type="entry name" value="Ankyrin_rpt-contain_sf"/>
</dbReference>
<comment type="catalytic activity">
    <reaction evidence="9">
        <text>L-seryl-[protein] + ATP = O-phospho-L-seryl-[protein] + ADP + H(+)</text>
        <dbReference type="Rhea" id="RHEA:17989"/>
        <dbReference type="Rhea" id="RHEA-COMP:9863"/>
        <dbReference type="Rhea" id="RHEA-COMP:11604"/>
        <dbReference type="ChEBI" id="CHEBI:15378"/>
        <dbReference type="ChEBI" id="CHEBI:29999"/>
        <dbReference type="ChEBI" id="CHEBI:30616"/>
        <dbReference type="ChEBI" id="CHEBI:83421"/>
        <dbReference type="ChEBI" id="CHEBI:456216"/>
        <dbReference type="EC" id="2.7.11.1"/>
    </reaction>
</comment>
<keyword evidence="7" id="KW-0067">ATP-binding</keyword>
<dbReference type="GO" id="GO:0005524">
    <property type="term" value="F:ATP binding"/>
    <property type="evidence" value="ECO:0007669"/>
    <property type="project" value="UniProtKB-KW"/>
</dbReference>
<dbReference type="InterPro" id="IPR011009">
    <property type="entry name" value="Kinase-like_dom_sf"/>
</dbReference>
<dbReference type="EC" id="2.7.11.1" evidence="2"/>
<dbReference type="InterPro" id="IPR000719">
    <property type="entry name" value="Prot_kinase_dom"/>
</dbReference>
<protein>
    <recommendedName>
        <fullName evidence="2">non-specific serine/threonine protein kinase</fullName>
        <ecNumber evidence="2">2.7.11.1</ecNumber>
    </recommendedName>
</protein>
<dbReference type="GO" id="GO:0005737">
    <property type="term" value="C:cytoplasm"/>
    <property type="evidence" value="ECO:0007669"/>
    <property type="project" value="UniProtKB-ARBA"/>
</dbReference>
<sequence length="502" mass="57296">MDIVREMKRSVSRQFSLDSLRNSGKKFSHGRQSSFEPSRNVKTDLRFSLGRQSSLDPNKRDNEVIEKLKNDKSWLPEQLDTTMQMLFLACNGDVKGVEGLLNEGKVDVNSADFDDRTALHVASCEGHVEVVKLLLRRGANVNARDRWGSTPIADAKHYGNTKICNILKAKGAKMPKTPMSVSNPLQIPEYELNPTELSFPQGAETSKGSYQLAKWNGTRVAVKILNKDYYSDPESIKSFKNELTMLQKVRHPHVVQFVGAVTQNVPMMIIAEYLPNGDLSSYLQKKGRLQPAKAVRVALEIARGMNYLHESKPEAIIHCNLKPRNILRDSGGHWKVTDFGLSQLLKLSSDKVREWHPRPLDDTSRLYMAPEVYKNEAFDRSVDAFSFGHILYEMIEGTPPFHPKSPEEVSKMMALEDKRPAFKLKPKHYPSDLKELIQECWDRNPWVRPTFSAVIVRLDRIRPLCVKESFWKGTFKFPKKKSFKCSASSHWLAYLMISSKMK</sequence>
<keyword evidence="6" id="KW-0418">Kinase</keyword>
<organism evidence="12">
    <name type="scientific">Picea sitchensis</name>
    <name type="common">Sitka spruce</name>
    <name type="synonym">Pinus sitchensis</name>
    <dbReference type="NCBI Taxonomy" id="3332"/>
    <lineage>
        <taxon>Eukaryota</taxon>
        <taxon>Viridiplantae</taxon>
        <taxon>Streptophyta</taxon>
        <taxon>Embryophyta</taxon>
        <taxon>Tracheophyta</taxon>
        <taxon>Spermatophyta</taxon>
        <taxon>Pinopsida</taxon>
        <taxon>Pinidae</taxon>
        <taxon>Conifers I</taxon>
        <taxon>Pinales</taxon>
        <taxon>Pinaceae</taxon>
        <taxon>Picea</taxon>
    </lineage>
</organism>
<evidence type="ECO:0000256" key="2">
    <source>
        <dbReference type="ARBA" id="ARBA00012513"/>
    </source>
</evidence>
<dbReference type="PIRSF" id="PIRSF000654">
    <property type="entry name" value="Integrin-linked_kinase"/>
    <property type="match status" value="1"/>
</dbReference>
<dbReference type="FunFam" id="3.30.200.20:FF:000180">
    <property type="entry name" value="serine/threonine-protein kinase STY46-like"/>
    <property type="match status" value="1"/>
</dbReference>
<dbReference type="Gene3D" id="1.25.40.20">
    <property type="entry name" value="Ankyrin repeat-containing domain"/>
    <property type="match status" value="1"/>
</dbReference>
<dbReference type="InterPro" id="IPR001245">
    <property type="entry name" value="Ser-Thr/Tyr_kinase_cat_dom"/>
</dbReference>
<dbReference type="SMART" id="SM00248">
    <property type="entry name" value="ANK"/>
    <property type="match status" value="3"/>
</dbReference>
<dbReference type="PROSITE" id="PS50011">
    <property type="entry name" value="PROTEIN_KINASE_DOM"/>
    <property type="match status" value="1"/>
</dbReference>
<dbReference type="Gene3D" id="1.10.510.10">
    <property type="entry name" value="Transferase(Phosphotransferase) domain 1"/>
    <property type="match status" value="1"/>
</dbReference>
<evidence type="ECO:0000256" key="6">
    <source>
        <dbReference type="ARBA" id="ARBA00022777"/>
    </source>
</evidence>
<reference evidence="12" key="1">
    <citation type="submission" date="2007-06" db="EMBL/GenBank/DDBJ databases">
        <title>Full length cDNA sequences from Sitka Spruce (Picea sitchensis).</title>
        <authorList>
            <person name="Ralph S.G."/>
            <person name="Chun H.E."/>
            <person name="Liao N."/>
            <person name="Ali J."/>
            <person name="Reid K."/>
            <person name="Kolosova N."/>
            <person name="Cooper N."/>
            <person name="Cullis C."/>
            <person name="Jancsik S."/>
            <person name="Moore R."/>
            <person name="Mayo M."/>
            <person name="Wagner S."/>
            <person name="Holt R.A."/>
            <person name="Jones S.J.M."/>
            <person name="Marra M.A."/>
            <person name="Ritland C.E."/>
            <person name="Ritland K."/>
            <person name="Bohlmann J."/>
        </authorList>
    </citation>
    <scope>NUCLEOTIDE SEQUENCE</scope>
    <source>
        <tissue evidence="12">Green portion of the leader tissue</tissue>
    </source>
</reference>
<dbReference type="GO" id="GO:0004674">
    <property type="term" value="F:protein serine/threonine kinase activity"/>
    <property type="evidence" value="ECO:0007669"/>
    <property type="project" value="UniProtKB-EC"/>
</dbReference>
<evidence type="ECO:0000313" key="12">
    <source>
        <dbReference type="EMBL" id="ABR16807.1"/>
    </source>
</evidence>